<dbReference type="Gene3D" id="1.20.5.1930">
    <property type="match status" value="1"/>
</dbReference>
<dbReference type="InterPro" id="IPR050482">
    <property type="entry name" value="Sensor_HK_TwoCompSys"/>
</dbReference>
<dbReference type="SMART" id="SM00387">
    <property type="entry name" value="HATPase_c"/>
    <property type="match status" value="1"/>
</dbReference>
<dbReference type="Pfam" id="PF07730">
    <property type="entry name" value="HisKA_3"/>
    <property type="match status" value="1"/>
</dbReference>
<evidence type="ECO:0000256" key="3">
    <source>
        <dbReference type="ARBA" id="ARBA00022679"/>
    </source>
</evidence>
<dbReference type="Proteomes" id="UP000287502">
    <property type="component" value="Chromosome"/>
</dbReference>
<accession>A0A3R5X264</accession>
<organism evidence="8 9">
    <name type="scientific">Geovibrio thiophilus</name>
    <dbReference type="NCBI Taxonomy" id="139438"/>
    <lineage>
        <taxon>Bacteria</taxon>
        <taxon>Pseudomonadati</taxon>
        <taxon>Deferribacterota</taxon>
        <taxon>Deferribacteres</taxon>
        <taxon>Deferribacterales</taxon>
        <taxon>Geovibrionaceae</taxon>
        <taxon>Geovibrio</taxon>
    </lineage>
</organism>
<dbReference type="Pfam" id="PF02518">
    <property type="entry name" value="HATPase_c"/>
    <property type="match status" value="1"/>
</dbReference>
<dbReference type="InterPro" id="IPR003660">
    <property type="entry name" value="HAMP_dom"/>
</dbReference>
<dbReference type="KEGG" id="gtl:EP073_04235"/>
<dbReference type="EMBL" id="CP035108">
    <property type="protein sequence ID" value="QAR32644.1"/>
    <property type="molecule type" value="Genomic_DNA"/>
</dbReference>
<evidence type="ECO:0000256" key="2">
    <source>
        <dbReference type="ARBA" id="ARBA00022553"/>
    </source>
</evidence>
<keyword evidence="6" id="KW-0472">Membrane</keyword>
<dbReference type="InterPro" id="IPR011712">
    <property type="entry name" value="Sig_transdc_His_kin_sub3_dim/P"/>
</dbReference>
<feature type="domain" description="HAMP" evidence="7">
    <location>
        <begin position="228"/>
        <end position="280"/>
    </location>
</feature>
<protein>
    <recommendedName>
        <fullName evidence="7">HAMP domain-containing protein</fullName>
    </recommendedName>
</protein>
<dbReference type="RefSeq" id="WP_128465931.1">
    <property type="nucleotide sequence ID" value="NZ_CP035108.1"/>
</dbReference>
<dbReference type="OrthoDB" id="9778496at2"/>
<gene>
    <name evidence="8" type="ORF">EP073_04235</name>
</gene>
<dbReference type="GO" id="GO:0046983">
    <property type="term" value="F:protein dimerization activity"/>
    <property type="evidence" value="ECO:0007669"/>
    <property type="project" value="InterPro"/>
</dbReference>
<dbReference type="PANTHER" id="PTHR24421">
    <property type="entry name" value="NITRATE/NITRITE SENSOR PROTEIN NARX-RELATED"/>
    <property type="match status" value="1"/>
</dbReference>
<evidence type="ECO:0000259" key="7">
    <source>
        <dbReference type="PROSITE" id="PS50885"/>
    </source>
</evidence>
<dbReference type="AlphaFoldDB" id="A0A3R5X264"/>
<keyword evidence="6" id="KW-1133">Transmembrane helix</keyword>
<reference evidence="8 9" key="1">
    <citation type="submission" date="2019-01" db="EMBL/GenBank/DDBJ databases">
        <title>Geovibrio thiophilus DSM 11263, complete genome.</title>
        <authorList>
            <person name="Spring S."/>
            <person name="Bunk B."/>
            <person name="Sproer C."/>
        </authorList>
    </citation>
    <scope>NUCLEOTIDE SEQUENCE [LARGE SCALE GENOMIC DNA]</scope>
    <source>
        <strain evidence="8 9">DSM 11263</strain>
    </source>
</reference>
<evidence type="ECO:0000313" key="9">
    <source>
        <dbReference type="Proteomes" id="UP000287502"/>
    </source>
</evidence>
<evidence type="ECO:0000256" key="1">
    <source>
        <dbReference type="ARBA" id="ARBA00004370"/>
    </source>
</evidence>
<keyword evidence="6" id="KW-0812">Transmembrane</keyword>
<name>A0A3R5X264_9BACT</name>
<keyword evidence="4" id="KW-0418">Kinase</keyword>
<evidence type="ECO:0000313" key="8">
    <source>
        <dbReference type="EMBL" id="QAR32644.1"/>
    </source>
</evidence>
<evidence type="ECO:0000256" key="6">
    <source>
        <dbReference type="SAM" id="Phobius"/>
    </source>
</evidence>
<evidence type="ECO:0000256" key="4">
    <source>
        <dbReference type="ARBA" id="ARBA00022777"/>
    </source>
</evidence>
<dbReference type="PROSITE" id="PS50885">
    <property type="entry name" value="HAMP"/>
    <property type="match status" value="1"/>
</dbReference>
<comment type="subcellular location">
    <subcellularLocation>
        <location evidence="1">Membrane</location>
    </subcellularLocation>
</comment>
<keyword evidence="9" id="KW-1185">Reference proteome</keyword>
<keyword evidence="2" id="KW-0597">Phosphoprotein</keyword>
<dbReference type="GO" id="GO:0000155">
    <property type="term" value="F:phosphorelay sensor kinase activity"/>
    <property type="evidence" value="ECO:0007669"/>
    <property type="project" value="InterPro"/>
</dbReference>
<dbReference type="Gene3D" id="3.30.565.10">
    <property type="entry name" value="Histidine kinase-like ATPase, C-terminal domain"/>
    <property type="match status" value="1"/>
</dbReference>
<evidence type="ECO:0000256" key="5">
    <source>
        <dbReference type="ARBA" id="ARBA00023012"/>
    </source>
</evidence>
<dbReference type="Gene3D" id="6.10.340.10">
    <property type="match status" value="1"/>
</dbReference>
<dbReference type="InterPro" id="IPR036890">
    <property type="entry name" value="HATPase_C_sf"/>
</dbReference>
<proteinExistence type="predicted"/>
<dbReference type="CDD" id="cd16917">
    <property type="entry name" value="HATPase_UhpB-NarQ-NarX-like"/>
    <property type="match status" value="1"/>
</dbReference>
<keyword evidence="5" id="KW-0902">Two-component regulatory system</keyword>
<dbReference type="InterPro" id="IPR003594">
    <property type="entry name" value="HATPase_dom"/>
</dbReference>
<keyword evidence="3" id="KW-0808">Transferase</keyword>
<feature type="transmembrane region" description="Helical" evidence="6">
    <location>
        <begin position="15"/>
        <end position="36"/>
    </location>
</feature>
<dbReference type="SUPFAM" id="SSF55874">
    <property type="entry name" value="ATPase domain of HSP90 chaperone/DNA topoisomerase II/histidine kinase"/>
    <property type="match status" value="1"/>
</dbReference>
<dbReference type="GO" id="GO:0016020">
    <property type="term" value="C:membrane"/>
    <property type="evidence" value="ECO:0007669"/>
    <property type="project" value="UniProtKB-SubCell"/>
</dbReference>
<sequence length="486" mass="55319">MKKWIEYCLTFTKRLWFQLAVSYSLLAICAMSLVIVMQYGMSDYRDFRAAITPENIERLAADEKLIISQGIRDTDNTEWLDKARDNIRKKLINITEDNDDGIAIYRITNSSLPEVYIQITDKNDRLLMSDPVDLPEKAAHEFLLQQQQQLPAAQSSSKRLTENGSIWVDMPVTDSSGTVIGRLRILYIAEFNLWVQIKSIFHFLMFITDNLLLLSIPIGIACGLIASRYVTKQLQKMNEVTESWRQGNFEPRIELPDDDVLIRHSRQLNDMAQDLEMYLSLKQNLAVSDERSRVARELHDTVKQKLFALGLQLATAKSKPAVMEAAQEHILEAETITREAQHDLMEIITQLRPAGTDDTSLFERIGMIADDFRRRFGVNIELSCFDSVRFNAHTEHHVLRIVQEALMNAIRHGSASQIIIESRIDHAASVLTITDNGSGFDTGKKTGGFGITSMRDRARHLPCGEFEIESAENSGTLIKISWRNET</sequence>
<feature type="transmembrane region" description="Helical" evidence="6">
    <location>
        <begin position="211"/>
        <end position="230"/>
    </location>
</feature>